<gene>
    <name evidence="2" type="ORF">QR680_003932</name>
</gene>
<reference evidence="2" key="1">
    <citation type="submission" date="2023-06" db="EMBL/GenBank/DDBJ databases">
        <title>Genomic analysis of the entomopathogenic nematode Steinernema hermaphroditum.</title>
        <authorList>
            <person name="Schwarz E.M."/>
            <person name="Heppert J.K."/>
            <person name="Baniya A."/>
            <person name="Schwartz H.T."/>
            <person name="Tan C.-H."/>
            <person name="Antoshechkin I."/>
            <person name="Sternberg P.W."/>
            <person name="Goodrich-Blair H."/>
            <person name="Dillman A.R."/>
        </authorList>
    </citation>
    <scope>NUCLEOTIDE SEQUENCE</scope>
    <source>
        <strain evidence="2">PS9179</strain>
        <tissue evidence="2">Whole animal</tissue>
    </source>
</reference>
<protein>
    <submittedName>
        <fullName evidence="2">Uncharacterized protein</fullName>
    </submittedName>
</protein>
<keyword evidence="1" id="KW-0732">Signal</keyword>
<organism evidence="2 3">
    <name type="scientific">Steinernema hermaphroditum</name>
    <dbReference type="NCBI Taxonomy" id="289476"/>
    <lineage>
        <taxon>Eukaryota</taxon>
        <taxon>Metazoa</taxon>
        <taxon>Ecdysozoa</taxon>
        <taxon>Nematoda</taxon>
        <taxon>Chromadorea</taxon>
        <taxon>Rhabditida</taxon>
        <taxon>Tylenchina</taxon>
        <taxon>Panagrolaimomorpha</taxon>
        <taxon>Strongyloidoidea</taxon>
        <taxon>Steinernematidae</taxon>
        <taxon>Steinernema</taxon>
    </lineage>
</organism>
<feature type="signal peptide" evidence="1">
    <location>
        <begin position="1"/>
        <end position="19"/>
    </location>
</feature>
<dbReference type="Proteomes" id="UP001175271">
    <property type="component" value="Unassembled WGS sequence"/>
</dbReference>
<evidence type="ECO:0000313" key="2">
    <source>
        <dbReference type="EMBL" id="KAK0408399.1"/>
    </source>
</evidence>
<accession>A0AA39HPD5</accession>
<evidence type="ECO:0000313" key="3">
    <source>
        <dbReference type="Proteomes" id="UP001175271"/>
    </source>
</evidence>
<evidence type="ECO:0000256" key="1">
    <source>
        <dbReference type="SAM" id="SignalP"/>
    </source>
</evidence>
<comment type="caution">
    <text evidence="2">The sequence shown here is derived from an EMBL/GenBank/DDBJ whole genome shotgun (WGS) entry which is preliminary data.</text>
</comment>
<name>A0AA39HPD5_9BILA</name>
<dbReference type="AlphaFoldDB" id="A0AA39HPD5"/>
<keyword evidence="3" id="KW-1185">Reference proteome</keyword>
<dbReference type="EMBL" id="JAUCMV010000003">
    <property type="protein sequence ID" value="KAK0408399.1"/>
    <property type="molecule type" value="Genomic_DNA"/>
</dbReference>
<proteinExistence type="predicted"/>
<sequence length="457" mass="52551">MLVVLLPLLLLLAAAHVNASRSQLNDGDSIPDVAPPLDPERIRETFINLGSDDNPKTSFIKLLFTGAKYVKQCDNVKKPVVLPVYYTYGQRVDLPCVTCMRHNIHNGKMRHWMFLRLNDHIDSVDETNSNYFFSTLERYMKGSTKHIEMTDLFDIIEGDIGKQKGYNTEYFQRDGRLIIVGTGLEAAGLYWCTDEDTNNYQQFLYFLVPSGRYVQSENGDKSEEILNEKAAETFPKIPHWRQNIAWDLKHWNSIPALLYDDTKFGCQNTTEGCLKYIPHRKDSPAPETKLRVILGKGSFMEDTNLHTYVQWSPWSSCKRPEQTVRTRVGHCMFNFANTDESKSSQLFMPEDGKQSLPDISNLFELTRQYGLRMHSGAIDYRRLTELNVKRLFIGTFGIKVDDADRANFHRCYHMNADATELKDITGKTEGNNVITLVGRPLFENEPCPPKTEEEYKI</sequence>
<feature type="chain" id="PRO_5041216051" evidence="1">
    <location>
        <begin position="20"/>
        <end position="457"/>
    </location>
</feature>